<keyword evidence="9" id="KW-0546">Nucleotide metabolism</keyword>
<comment type="subcellular location">
    <subcellularLocation>
        <location evidence="11">Nucleus</location>
    </subcellularLocation>
</comment>
<dbReference type="GO" id="GO:0009117">
    <property type="term" value="P:nucleotide metabolic process"/>
    <property type="evidence" value="ECO:0007669"/>
    <property type="project" value="UniProtKB-KW"/>
</dbReference>
<dbReference type="InterPro" id="IPR036412">
    <property type="entry name" value="HAD-like_sf"/>
</dbReference>
<evidence type="ECO:0000256" key="12">
    <source>
        <dbReference type="SAM" id="MobiDB-lite"/>
    </source>
</evidence>
<evidence type="ECO:0000256" key="4">
    <source>
        <dbReference type="ARBA" id="ARBA00022723"/>
    </source>
</evidence>
<evidence type="ECO:0000256" key="9">
    <source>
        <dbReference type="ARBA" id="ARBA00023080"/>
    </source>
</evidence>
<evidence type="ECO:0000256" key="3">
    <source>
        <dbReference type="ARBA" id="ARBA00011881"/>
    </source>
</evidence>
<comment type="similarity">
    <text evidence="2">Belongs to the ISN1 family.</text>
</comment>
<comment type="similarity">
    <text evidence="11">Belongs to the Mediator complex subunit 17 family.</text>
</comment>
<keyword evidence="6 13" id="KW-0378">Hydrolase</keyword>
<dbReference type="PANTHER" id="PTHR28213">
    <property type="entry name" value="IMP-SPECIFIC 5'-NUCLEOTIDASE 1"/>
    <property type="match status" value="1"/>
</dbReference>
<evidence type="ECO:0000256" key="2">
    <source>
        <dbReference type="ARBA" id="ARBA00005307"/>
    </source>
</evidence>
<name>A0AA38YBJ0_9EURO</name>
<dbReference type="Proteomes" id="UP001172681">
    <property type="component" value="Unassembled WGS sequence"/>
</dbReference>
<comment type="subunit">
    <text evidence="11">Component of the Mediator complex.</text>
</comment>
<evidence type="ECO:0000313" key="14">
    <source>
        <dbReference type="Proteomes" id="UP001172681"/>
    </source>
</evidence>
<comment type="caution">
    <text evidence="13">The sequence shown here is derived from an EMBL/GenBank/DDBJ whole genome shotgun (WGS) entry which is preliminary data.</text>
</comment>
<feature type="region of interest" description="Disordered" evidence="12">
    <location>
        <begin position="47"/>
        <end position="78"/>
    </location>
</feature>
<sequence length="1010" mass="112863">MARLDTINLLIPSQQHESSEDLQSQIQRVVVQKGHFRHVTERSLLAEGLGKAPLDSDKKASHEDDTQIDDDEPQQKRQERLWKRREEMIERLSYAQNEILCALDFVSLLISKQWIPAQGSMSPALKDSVPVGTLAGRVLPSKPLSSTAQRQLTSASQGWRAESFRSASEKLSSASTRLQKGAEREAEYWAQVTKLTNQGWMVSRLPHDRKAIGVHFGVSHSAPQFRDRGFAFLRQLNDGSVTLDQRSAQRSQKALGVYIVRDTVKTGFYLFKPQKMCNRSAEDEDDITQQIMQMRDSLFEEELFYEICREARTIANQGVHIRAQAVDVAVGTKYQLSLVFGEDLDAVISTNTEDNLIAEFVAVSLRLLLNAAHEQNLARRSRKAAPLTLKPRHSPEYALIRPILAHLRHRAEAIAFWTDCKEIVRPFAKAGLQVTLDIEKSTTKAFEALNIEAPSTFLSEMMIPAKSRFKIGLTQNKAFEIGLATFLGPPLFGSRYEISGLDFGFVTVPLAHPETREAAVQAVYQMFTLGLVSHIESLTKRISDGLSNDARKDNAKKWEVSLPHNGELTLCVAGDPVRKIVASTHRRDQFIEWIKGLLAVPFVLNSQPAVDYDDAKTQSLDTMARSARQRYAEIFRDVEDLIIDEINHQASPNTKSKLNMLVPTISAFFTPLALEDAFYHQDSIRAISSRRFVAPSFNDIRLILNTAQIMAMMRPKLYRSLNVKLSPGLELLTFDGDVTLYEDGASLHSPEANPVIYRLLHFLAHDVRIGIVTAAGYTQPERYFDRLSGLLVAVKQSTTLTPKQKSNLIIMGGESNFLLVFDEKAEHCLRYVHRREWVIDAMRDWSETSMQSLLDVAEAAFHSCIRTLHLQAKVLRKEKAVGIYAADQSQKLTREQLEETVLVVQQVVESTISASSTGEPAPHASIPFTVFNGGADVFCDIGDKSLGVQACQKWFGGILPSRTLHVGDQFLSGGGNDFKARSACCCAWIASPAETVSLLDEMIALQAKVS</sequence>
<dbReference type="GO" id="GO:0000287">
    <property type="term" value="F:magnesium ion binding"/>
    <property type="evidence" value="ECO:0007669"/>
    <property type="project" value="InterPro"/>
</dbReference>
<dbReference type="Pfam" id="PF06437">
    <property type="entry name" value="ISN1"/>
    <property type="match status" value="1"/>
</dbReference>
<evidence type="ECO:0000256" key="5">
    <source>
        <dbReference type="ARBA" id="ARBA00022741"/>
    </source>
</evidence>
<evidence type="ECO:0000256" key="1">
    <source>
        <dbReference type="ARBA" id="ARBA00001946"/>
    </source>
</evidence>
<dbReference type="SUPFAM" id="SSF56784">
    <property type="entry name" value="HAD-like"/>
    <property type="match status" value="1"/>
</dbReference>
<keyword evidence="8" id="KW-0460">Magnesium</keyword>
<keyword evidence="11" id="KW-0539">Nucleus</keyword>
<keyword evidence="4" id="KW-0479">Metal-binding</keyword>
<keyword evidence="5" id="KW-0547">Nucleotide-binding</keyword>
<keyword evidence="14" id="KW-1185">Reference proteome</keyword>
<comment type="subunit">
    <text evidence="3">Homotetramer.</text>
</comment>
<evidence type="ECO:0000256" key="7">
    <source>
        <dbReference type="ARBA" id="ARBA00022840"/>
    </source>
</evidence>
<organism evidence="13 14">
    <name type="scientific">Knufia peltigerae</name>
    <dbReference type="NCBI Taxonomy" id="1002370"/>
    <lineage>
        <taxon>Eukaryota</taxon>
        <taxon>Fungi</taxon>
        <taxon>Dikarya</taxon>
        <taxon>Ascomycota</taxon>
        <taxon>Pezizomycotina</taxon>
        <taxon>Eurotiomycetes</taxon>
        <taxon>Chaetothyriomycetidae</taxon>
        <taxon>Chaetothyriales</taxon>
        <taxon>Trichomeriaceae</taxon>
        <taxon>Knufia</taxon>
    </lineage>
</organism>
<dbReference type="AlphaFoldDB" id="A0AA38YBJ0"/>
<protein>
    <recommendedName>
        <fullName evidence="11">Mediator of RNA polymerase II transcription subunit 17</fullName>
    </recommendedName>
    <alternativeName>
        <fullName evidence="11">Mediator complex subunit 17</fullName>
    </alternativeName>
</protein>
<evidence type="ECO:0000313" key="13">
    <source>
        <dbReference type="EMBL" id="KAJ9643140.1"/>
    </source>
</evidence>
<comment type="function">
    <text evidence="11">Component of the Mediator complex, a coactivator involved in the regulated transcription of nearly all RNA polymerase II-dependent genes. Mediator functions as a bridge to convey information from gene-specific regulatory proteins to the basal RNA polymerase II transcription machinery. Mediator is recruited to promoters by direct interactions with regulatory proteins and serves as a scaffold for the assembly of a functional preinitiation complex with RNA polymerase II and the general transcription factors.</text>
</comment>
<dbReference type="GO" id="GO:0071592">
    <property type="term" value="P:nicotinic acid riboside biosynthetic process"/>
    <property type="evidence" value="ECO:0007669"/>
    <property type="project" value="TreeGrafter"/>
</dbReference>
<dbReference type="InterPro" id="IPR009453">
    <property type="entry name" value="ISN1"/>
</dbReference>
<evidence type="ECO:0000256" key="11">
    <source>
        <dbReference type="RuleBase" id="RU364140"/>
    </source>
</evidence>
<keyword evidence="11" id="KW-0805">Transcription regulation</keyword>
<dbReference type="PANTHER" id="PTHR28213:SF1">
    <property type="entry name" value="IMP-SPECIFIC 5'-NUCLEOTIDASE 1"/>
    <property type="match status" value="1"/>
</dbReference>
<evidence type="ECO:0000256" key="10">
    <source>
        <dbReference type="ARBA" id="ARBA00047413"/>
    </source>
</evidence>
<dbReference type="GO" id="GO:0071590">
    <property type="term" value="P:nicotinamide riboside biosynthetic process"/>
    <property type="evidence" value="ECO:0007669"/>
    <property type="project" value="TreeGrafter"/>
</dbReference>
<dbReference type="GO" id="GO:0005524">
    <property type="term" value="F:ATP binding"/>
    <property type="evidence" value="ECO:0007669"/>
    <property type="project" value="UniProtKB-KW"/>
</dbReference>
<proteinExistence type="inferred from homology"/>
<comment type="cofactor">
    <cofactor evidence="1">
        <name>Mg(2+)</name>
        <dbReference type="ChEBI" id="CHEBI:18420"/>
    </cofactor>
</comment>
<dbReference type="GO" id="GO:0016592">
    <property type="term" value="C:mediator complex"/>
    <property type="evidence" value="ECO:0007669"/>
    <property type="project" value="InterPro"/>
</dbReference>
<dbReference type="GO" id="GO:0008253">
    <property type="term" value="F:5'-nucleotidase activity"/>
    <property type="evidence" value="ECO:0007669"/>
    <property type="project" value="InterPro"/>
</dbReference>
<evidence type="ECO:0000256" key="6">
    <source>
        <dbReference type="ARBA" id="ARBA00022801"/>
    </source>
</evidence>
<dbReference type="GO" id="GO:0003712">
    <property type="term" value="F:transcription coregulator activity"/>
    <property type="evidence" value="ECO:0007669"/>
    <property type="project" value="InterPro"/>
</dbReference>
<dbReference type="Pfam" id="PF10156">
    <property type="entry name" value="Med17"/>
    <property type="match status" value="1"/>
</dbReference>
<dbReference type="GO" id="GO:0006357">
    <property type="term" value="P:regulation of transcription by RNA polymerase II"/>
    <property type="evidence" value="ECO:0007669"/>
    <property type="project" value="InterPro"/>
</dbReference>
<dbReference type="Gene3D" id="6.10.250.2620">
    <property type="match status" value="1"/>
</dbReference>
<dbReference type="EMBL" id="JAPDRN010000008">
    <property type="protein sequence ID" value="KAJ9643140.1"/>
    <property type="molecule type" value="Genomic_DNA"/>
</dbReference>
<keyword evidence="11" id="KW-0010">Activator</keyword>
<gene>
    <name evidence="13" type="primary">ISN1</name>
    <name evidence="11" type="synonym">MED17</name>
    <name evidence="13" type="ORF">H2204_002035</name>
</gene>
<keyword evidence="7" id="KW-0067">ATP-binding</keyword>
<dbReference type="InterPro" id="IPR019313">
    <property type="entry name" value="Mediator_Med17"/>
</dbReference>
<keyword evidence="11" id="KW-0804">Transcription</keyword>
<accession>A0AA38YBJ0</accession>
<dbReference type="GO" id="GO:0006190">
    <property type="term" value="P:inosine salvage"/>
    <property type="evidence" value="ECO:0007669"/>
    <property type="project" value="InterPro"/>
</dbReference>
<comment type="catalytic activity">
    <reaction evidence="10">
        <text>IMP + H2O = inosine + phosphate</text>
        <dbReference type="Rhea" id="RHEA:27718"/>
        <dbReference type="ChEBI" id="CHEBI:15377"/>
        <dbReference type="ChEBI" id="CHEBI:17596"/>
        <dbReference type="ChEBI" id="CHEBI:43474"/>
        <dbReference type="ChEBI" id="CHEBI:58053"/>
        <dbReference type="EC" id="3.1.3.99"/>
    </reaction>
</comment>
<evidence type="ECO:0000256" key="8">
    <source>
        <dbReference type="ARBA" id="ARBA00022842"/>
    </source>
</evidence>
<reference evidence="13" key="1">
    <citation type="submission" date="2022-10" db="EMBL/GenBank/DDBJ databases">
        <title>Culturing micro-colonial fungi from biological soil crusts in the Mojave desert and describing Neophaeococcomyces mojavensis, and introducing the new genera and species Taxawa tesnikishii.</title>
        <authorList>
            <person name="Kurbessoian T."/>
            <person name="Stajich J.E."/>
        </authorList>
    </citation>
    <scope>NUCLEOTIDE SEQUENCE</scope>
    <source>
        <strain evidence="13">TK_35</strain>
    </source>
</reference>
<feature type="compositionally biased region" description="Basic and acidic residues" evidence="12">
    <location>
        <begin position="54"/>
        <end position="65"/>
    </location>
</feature>